<dbReference type="AlphaFoldDB" id="A0A9N9IJH9"/>
<dbReference type="EMBL" id="CAJVPY010013330">
    <property type="protein sequence ID" value="CAG8739914.1"/>
    <property type="molecule type" value="Genomic_DNA"/>
</dbReference>
<keyword evidence="2" id="KW-1185">Reference proteome</keyword>
<reference evidence="1" key="1">
    <citation type="submission" date="2021-06" db="EMBL/GenBank/DDBJ databases">
        <authorList>
            <person name="Kallberg Y."/>
            <person name="Tangrot J."/>
            <person name="Rosling A."/>
        </authorList>
    </citation>
    <scope>NUCLEOTIDE SEQUENCE</scope>
    <source>
        <strain evidence="1">MA453B</strain>
    </source>
</reference>
<dbReference type="Proteomes" id="UP000789405">
    <property type="component" value="Unassembled WGS sequence"/>
</dbReference>
<sequence>HDAVLLVKTVVVTFSTEPTTKAETQDYLFQRIKSILGNLEKA</sequence>
<protein>
    <submittedName>
        <fullName evidence="1">26561_t:CDS:1</fullName>
    </submittedName>
</protein>
<comment type="caution">
    <text evidence="1">The sequence shown here is derived from an EMBL/GenBank/DDBJ whole genome shotgun (WGS) entry which is preliminary data.</text>
</comment>
<accession>A0A9N9IJH9</accession>
<feature type="non-terminal residue" evidence="1">
    <location>
        <position position="1"/>
    </location>
</feature>
<proteinExistence type="predicted"/>
<organism evidence="1 2">
    <name type="scientific">Dentiscutata erythropus</name>
    <dbReference type="NCBI Taxonomy" id="1348616"/>
    <lineage>
        <taxon>Eukaryota</taxon>
        <taxon>Fungi</taxon>
        <taxon>Fungi incertae sedis</taxon>
        <taxon>Mucoromycota</taxon>
        <taxon>Glomeromycotina</taxon>
        <taxon>Glomeromycetes</taxon>
        <taxon>Diversisporales</taxon>
        <taxon>Gigasporaceae</taxon>
        <taxon>Dentiscutata</taxon>
    </lineage>
</organism>
<name>A0A9N9IJH9_9GLOM</name>
<evidence type="ECO:0000313" key="2">
    <source>
        <dbReference type="Proteomes" id="UP000789405"/>
    </source>
</evidence>
<evidence type="ECO:0000313" key="1">
    <source>
        <dbReference type="EMBL" id="CAG8739914.1"/>
    </source>
</evidence>
<gene>
    <name evidence="1" type="ORF">DERYTH_LOCUS15909</name>
</gene>